<dbReference type="AlphaFoldDB" id="A0A2G5DEZ8"/>
<keyword evidence="2" id="KW-1185">Reference proteome</keyword>
<reference evidence="1 2" key="1">
    <citation type="submission" date="2017-09" db="EMBL/GenBank/DDBJ databases">
        <title>WGS assembly of Aquilegia coerulea Goldsmith.</title>
        <authorList>
            <person name="Hodges S."/>
            <person name="Kramer E."/>
            <person name="Nordborg M."/>
            <person name="Tomkins J."/>
            <person name="Borevitz J."/>
            <person name="Derieg N."/>
            <person name="Yan J."/>
            <person name="Mihaltcheva S."/>
            <person name="Hayes R.D."/>
            <person name="Rokhsar D."/>
        </authorList>
    </citation>
    <scope>NUCLEOTIDE SEQUENCE [LARGE SCALE GENOMIC DNA]</scope>
    <source>
        <strain evidence="2">cv. Goldsmith</strain>
    </source>
</reference>
<gene>
    <name evidence="1" type="ORF">AQUCO_02100128v1</name>
</gene>
<sequence>MVSLRTLVRSSQHFYKLLKHQNPSLLARNTSPINSSVYLFSYSNVQELGSTAKSFIPFSFFQRSLSTCAELVNSEDVIEDSSNEIKSIDLLENNNNIKKRNKGKKHLNGIGNGVVEKCENLEVIEELRGLKGNVQNTEKNKKKNVKCSKIEQLTVQHKPTSLHAIFTSKPKSLNSVNEKKLIEPKGTSLHAIFTFKHKSLNSVNEKNLVDDNVSTVSSKQEQVSSYLKPEPLKKYKPIKVPIVYRKEHVSSQAKAEGLKKDKPIKVPTVYRKKHVSSQAKAEGLKKEKPIMNEHSPEIISLVDRWYHEGYFNEAKISQKEMDIKNFSNYYSRSFLRYTAEKFGQDHQEIAKWLSGSDLKTVSRFGCPSVERKTVFAAKQLRSFFSIQEDIVCRSCQLKSSCNFVNQKASVKMKDLKLDCAMRVLTSYLLDPAPQLVIAKEVKSSIDKLLKEVVSLSQ</sequence>
<accession>A0A2G5DEZ8</accession>
<dbReference type="EMBL" id="KZ305038">
    <property type="protein sequence ID" value="PIA42063.1"/>
    <property type="molecule type" value="Genomic_DNA"/>
</dbReference>
<name>A0A2G5DEZ8_AQUCA</name>
<protein>
    <submittedName>
        <fullName evidence="1">Uncharacterized protein</fullName>
    </submittedName>
</protein>
<organism evidence="1 2">
    <name type="scientific">Aquilegia coerulea</name>
    <name type="common">Rocky mountain columbine</name>
    <dbReference type="NCBI Taxonomy" id="218851"/>
    <lineage>
        <taxon>Eukaryota</taxon>
        <taxon>Viridiplantae</taxon>
        <taxon>Streptophyta</taxon>
        <taxon>Embryophyta</taxon>
        <taxon>Tracheophyta</taxon>
        <taxon>Spermatophyta</taxon>
        <taxon>Magnoliopsida</taxon>
        <taxon>Ranunculales</taxon>
        <taxon>Ranunculaceae</taxon>
        <taxon>Thalictroideae</taxon>
        <taxon>Aquilegia</taxon>
    </lineage>
</organism>
<proteinExistence type="predicted"/>
<dbReference type="OrthoDB" id="974159at2759"/>
<dbReference type="EMBL" id="KZ305038">
    <property type="protein sequence ID" value="PIA42062.1"/>
    <property type="molecule type" value="Genomic_DNA"/>
</dbReference>
<dbReference type="STRING" id="218851.A0A2G5DEZ8"/>
<dbReference type="Proteomes" id="UP000230069">
    <property type="component" value="Unassembled WGS sequence"/>
</dbReference>
<evidence type="ECO:0000313" key="1">
    <source>
        <dbReference type="EMBL" id="PIA42063.1"/>
    </source>
</evidence>
<evidence type="ECO:0000313" key="2">
    <source>
        <dbReference type="Proteomes" id="UP000230069"/>
    </source>
</evidence>